<accession>A0AAD7UB70</accession>
<reference evidence="7" key="1">
    <citation type="submission" date="2023-01" db="EMBL/GenBank/DDBJ databases">
        <title>Metagenome sequencing of chrysophaentin producing Chrysophaeum taylorii.</title>
        <authorList>
            <person name="Davison J."/>
            <person name="Bewley C."/>
        </authorList>
    </citation>
    <scope>NUCLEOTIDE SEQUENCE</scope>
    <source>
        <strain evidence="7">NIES-1699</strain>
    </source>
</reference>
<dbReference type="Proteomes" id="UP001230188">
    <property type="component" value="Unassembled WGS sequence"/>
</dbReference>
<evidence type="ECO:0000259" key="6">
    <source>
        <dbReference type="PROSITE" id="PS50016"/>
    </source>
</evidence>
<keyword evidence="1" id="KW-0479">Metal-binding</keyword>
<evidence type="ECO:0000256" key="3">
    <source>
        <dbReference type="ARBA" id="ARBA00022833"/>
    </source>
</evidence>
<dbReference type="SMART" id="SM00249">
    <property type="entry name" value="PHD"/>
    <property type="match status" value="2"/>
</dbReference>
<dbReference type="GO" id="GO:0008270">
    <property type="term" value="F:zinc ion binding"/>
    <property type="evidence" value="ECO:0007669"/>
    <property type="project" value="UniProtKB-KW"/>
</dbReference>
<evidence type="ECO:0000313" key="7">
    <source>
        <dbReference type="EMBL" id="KAJ8600499.1"/>
    </source>
</evidence>
<dbReference type="Pfam" id="PF00628">
    <property type="entry name" value="PHD"/>
    <property type="match status" value="1"/>
</dbReference>
<comment type="caution">
    <text evidence="7">The sequence shown here is derived from an EMBL/GenBank/DDBJ whole genome shotgun (WGS) entry which is preliminary data.</text>
</comment>
<dbReference type="PROSITE" id="PS50016">
    <property type="entry name" value="ZF_PHD_2"/>
    <property type="match status" value="1"/>
</dbReference>
<keyword evidence="2 4" id="KW-0863">Zinc-finger</keyword>
<feature type="domain" description="PHD-type" evidence="6">
    <location>
        <begin position="166"/>
        <end position="233"/>
    </location>
</feature>
<feature type="coiled-coil region" evidence="5">
    <location>
        <begin position="17"/>
        <end position="51"/>
    </location>
</feature>
<dbReference type="EMBL" id="JAQMWT010000508">
    <property type="protein sequence ID" value="KAJ8600499.1"/>
    <property type="molecule type" value="Genomic_DNA"/>
</dbReference>
<dbReference type="InterPro" id="IPR011011">
    <property type="entry name" value="Znf_FYVE_PHD"/>
</dbReference>
<protein>
    <recommendedName>
        <fullName evidence="6">PHD-type domain-containing protein</fullName>
    </recommendedName>
</protein>
<dbReference type="SUPFAM" id="SSF57903">
    <property type="entry name" value="FYVE/PHD zinc finger"/>
    <property type="match status" value="2"/>
</dbReference>
<dbReference type="InterPro" id="IPR019787">
    <property type="entry name" value="Znf_PHD-finger"/>
</dbReference>
<evidence type="ECO:0000256" key="4">
    <source>
        <dbReference type="PROSITE-ProRule" id="PRU00146"/>
    </source>
</evidence>
<keyword evidence="5" id="KW-0175">Coiled coil</keyword>
<sequence>MDLDRLRERGSAIVDELAAQDKVFADLQRQLEDAKNQGERLKQTAVIEECEADIPAPCKAPSMAELFALAESKGTAPPKATCQRCEIDSYALESQLVPCSRCGSVWHAGCVGLRPIPFKGATTAEVRNRQLFVRRYFADWLCAPCKNPNPPATTPKRDREREVEDPHLCAHCQTDADRSQLLTCATCARRFHTTCLKLRRIPFSSTHPAEKPQRNRFLRTHFAAWTCPECSARPPAATALAADLADARATIARQATQLDELRRALAAPAFLPEHQEGGLCRVEDDDCPRCQRLRDLLARYP</sequence>
<dbReference type="Gene3D" id="3.30.40.10">
    <property type="entry name" value="Zinc/RING finger domain, C3HC4 (zinc finger)"/>
    <property type="match status" value="2"/>
</dbReference>
<keyword evidence="8" id="KW-1185">Reference proteome</keyword>
<dbReference type="InterPro" id="IPR001965">
    <property type="entry name" value="Znf_PHD"/>
</dbReference>
<evidence type="ECO:0000313" key="8">
    <source>
        <dbReference type="Proteomes" id="UP001230188"/>
    </source>
</evidence>
<name>A0AAD7UB70_9STRA</name>
<gene>
    <name evidence="7" type="ORF">CTAYLR_010067</name>
</gene>
<evidence type="ECO:0000256" key="1">
    <source>
        <dbReference type="ARBA" id="ARBA00022723"/>
    </source>
</evidence>
<dbReference type="AlphaFoldDB" id="A0AAD7UB70"/>
<keyword evidence="3" id="KW-0862">Zinc</keyword>
<evidence type="ECO:0000256" key="2">
    <source>
        <dbReference type="ARBA" id="ARBA00022771"/>
    </source>
</evidence>
<organism evidence="7 8">
    <name type="scientific">Chrysophaeum taylorii</name>
    <dbReference type="NCBI Taxonomy" id="2483200"/>
    <lineage>
        <taxon>Eukaryota</taxon>
        <taxon>Sar</taxon>
        <taxon>Stramenopiles</taxon>
        <taxon>Ochrophyta</taxon>
        <taxon>Pelagophyceae</taxon>
        <taxon>Pelagomonadales</taxon>
        <taxon>Pelagomonadaceae</taxon>
        <taxon>Chrysophaeum</taxon>
    </lineage>
</organism>
<evidence type="ECO:0000256" key="5">
    <source>
        <dbReference type="SAM" id="Coils"/>
    </source>
</evidence>
<dbReference type="InterPro" id="IPR013083">
    <property type="entry name" value="Znf_RING/FYVE/PHD"/>
</dbReference>
<proteinExistence type="predicted"/>